<accession>A0A0B5AP70</accession>
<evidence type="ECO:0000313" key="2">
    <source>
        <dbReference type="Proteomes" id="UP000031449"/>
    </source>
</evidence>
<reference evidence="1 2" key="1">
    <citation type="submission" date="2014-08" db="EMBL/GenBank/DDBJ databases">
        <title>Complete genome of a marine bacteria Jeotgalibacillus malaysiensis.</title>
        <authorList>
            <person name="Yaakop A.S."/>
            <person name="Chan K.-G."/>
            <person name="Goh K.M."/>
        </authorList>
    </citation>
    <scope>NUCLEOTIDE SEQUENCE [LARGE SCALE GENOMIC DNA]</scope>
    <source>
        <strain evidence="1 2">D5</strain>
    </source>
</reference>
<dbReference type="SUPFAM" id="SSF54001">
    <property type="entry name" value="Cysteine proteinases"/>
    <property type="match status" value="1"/>
</dbReference>
<sequence>MDDQKIYILLTDTGTAFTKTIKRYTKAPYNHSSLSLDRELIQLYSFGRKNPNNPFNGGFVQEDVLKGTYKKFPNTTCAVYEMTITTRQYEKITRMIRLFQKKDRKTIYNLLGVFGVAFKEPFEPHGSYFCSQFVAEILHRAGVKLWDKLPALVEPDDFRKFEKTVLIYEGLLTGYEPVSERKKAE</sequence>
<name>A0A0B5AP70_9BACL</name>
<dbReference type="HOGENOM" id="CLU_100909_2_0_9"/>
<evidence type="ECO:0000313" key="1">
    <source>
        <dbReference type="EMBL" id="AJD89824.1"/>
    </source>
</evidence>
<dbReference type="BioCyc" id="JESP1508404:G14D9-9724-MONOMER"/>
<dbReference type="STRING" id="1508404.JMA_05070"/>
<dbReference type="Gene3D" id="3.90.1720.10">
    <property type="entry name" value="endopeptidase domain like (from Nostoc punctiforme)"/>
    <property type="match status" value="1"/>
</dbReference>
<organism evidence="1 2">
    <name type="scientific">Jeotgalibacillus malaysiensis</name>
    <dbReference type="NCBI Taxonomy" id="1508404"/>
    <lineage>
        <taxon>Bacteria</taxon>
        <taxon>Bacillati</taxon>
        <taxon>Bacillota</taxon>
        <taxon>Bacilli</taxon>
        <taxon>Bacillales</taxon>
        <taxon>Caryophanaceae</taxon>
        <taxon>Jeotgalibacillus</taxon>
    </lineage>
</organism>
<dbReference type="InterPro" id="IPR038765">
    <property type="entry name" value="Papain-like_cys_pep_sf"/>
</dbReference>
<dbReference type="AlphaFoldDB" id="A0A0B5AP70"/>
<dbReference type="OrthoDB" id="1645744at2"/>
<proteinExistence type="predicted"/>
<dbReference type="KEGG" id="jeo:JMA_05070"/>
<protein>
    <submittedName>
        <fullName evidence="1">Uncharacterized protein</fullName>
    </submittedName>
</protein>
<dbReference type="EMBL" id="CP009416">
    <property type="protein sequence ID" value="AJD89824.1"/>
    <property type="molecule type" value="Genomic_DNA"/>
</dbReference>
<dbReference type="Proteomes" id="UP000031449">
    <property type="component" value="Chromosome"/>
</dbReference>
<gene>
    <name evidence="1" type="ORF">JMA_05070</name>
</gene>
<keyword evidence="2" id="KW-1185">Reference proteome</keyword>